<dbReference type="PANTHER" id="PTHR44366:SF1">
    <property type="entry name" value="UDP-N-ACETYLGLUCOSAMINE--PEPTIDE N-ACETYLGLUCOSAMINYLTRANSFERASE 110 KDA SUBUNIT"/>
    <property type="match status" value="1"/>
</dbReference>
<evidence type="ECO:0000256" key="1">
    <source>
        <dbReference type="ARBA" id="ARBA00004922"/>
    </source>
</evidence>
<evidence type="ECO:0000256" key="4">
    <source>
        <dbReference type="ARBA" id="ARBA00022803"/>
    </source>
</evidence>
<comment type="pathway">
    <text evidence="1">Protein modification; protein glycosylation.</text>
</comment>
<dbReference type="PANTHER" id="PTHR44366">
    <property type="entry name" value="UDP-N-ACETYLGLUCOSAMINE--PEPTIDE N-ACETYLGLUCOSAMINYLTRANSFERASE 110 KDA SUBUNIT"/>
    <property type="match status" value="1"/>
</dbReference>
<dbReference type="Gene3D" id="3.40.50.2000">
    <property type="entry name" value="Glycogen Phosphorylase B"/>
    <property type="match status" value="1"/>
</dbReference>
<keyword evidence="4" id="KW-0802">TPR repeat</keyword>
<dbReference type="FunFam" id="3.40.50.2000:FF:000012">
    <property type="entry name" value="UDP-N-acetylglucosamine--peptide N-acetylglucosaminyltransferase 110 kDa subunit"/>
    <property type="match status" value="1"/>
</dbReference>
<reference evidence="5" key="1">
    <citation type="submission" date="2020-11" db="EMBL/GenBank/DDBJ databases">
        <authorList>
            <person name="Tran Van P."/>
        </authorList>
    </citation>
    <scope>NUCLEOTIDE SEQUENCE</scope>
</reference>
<sequence length="453" mass="49532">MDGIHILVNMNGYTKGARNEIFALRPAPIQVMWLGYPGTSGAPFMDYIVTDSVTSPVELAAHYSEKLAYMPDTFFIGDHAQMFPHIKERIVLNTLGSTQANEIPPDNVAVINTTDFRPVLQNTDIKKIKETLMTPSSSSGQGSAAVTVSVTVAELPTTQHIETMISSGMVQTTLSNGLVLQNGLATNQLNAKAATGEEAPSQILVTTRQQYGLPSNAVIYCNFNQLYKIDPSTLGMWVQILKRVPNAVLWLLRFPAVGEKNILASAYQLGCPQGRIIFSNVAAKEEHVRRGQLADVCLDTPLCNGHTTGMDVLWAGTPMVTLAGETLASRVAASQLTCLGCPELVAKTKQEYVDIAVSLGTDKEFLRATRHRVWQARTESPLFNVRIYASNLEKLFHRMWEKQAKGEKPSHILEWPHHFRYVLGGGSSNCSVSSAAGSTTTTTSWHKKALSSK</sequence>
<keyword evidence="3" id="KW-0677">Repeat</keyword>
<dbReference type="GO" id="GO:0006493">
    <property type="term" value="P:protein O-linked glycosylation"/>
    <property type="evidence" value="ECO:0007669"/>
    <property type="project" value="InterPro"/>
</dbReference>
<dbReference type="AlphaFoldDB" id="A0A7R8WQQ7"/>
<protein>
    <submittedName>
        <fullName evidence="5">Uncharacterized protein</fullName>
    </submittedName>
</protein>
<dbReference type="OrthoDB" id="6335006at2759"/>
<gene>
    <name evidence="5" type="ORF">CTOB1V02_LOCUS11158</name>
</gene>
<proteinExistence type="predicted"/>
<name>A0A7R8WQQ7_9CRUS</name>
<keyword evidence="2" id="KW-0808">Transferase</keyword>
<dbReference type="Pfam" id="PF13844">
    <property type="entry name" value="Glyco_transf_41"/>
    <property type="match status" value="1"/>
</dbReference>
<organism evidence="5">
    <name type="scientific">Cyprideis torosa</name>
    <dbReference type="NCBI Taxonomy" id="163714"/>
    <lineage>
        <taxon>Eukaryota</taxon>
        <taxon>Metazoa</taxon>
        <taxon>Ecdysozoa</taxon>
        <taxon>Arthropoda</taxon>
        <taxon>Crustacea</taxon>
        <taxon>Oligostraca</taxon>
        <taxon>Ostracoda</taxon>
        <taxon>Podocopa</taxon>
        <taxon>Podocopida</taxon>
        <taxon>Cytherocopina</taxon>
        <taxon>Cytheroidea</taxon>
        <taxon>Cytherideidae</taxon>
        <taxon>Cyprideis</taxon>
    </lineage>
</organism>
<dbReference type="EMBL" id="OB666072">
    <property type="protein sequence ID" value="CAD7233336.1"/>
    <property type="molecule type" value="Genomic_DNA"/>
</dbReference>
<evidence type="ECO:0000256" key="3">
    <source>
        <dbReference type="ARBA" id="ARBA00022737"/>
    </source>
</evidence>
<dbReference type="Gene3D" id="3.30.720.150">
    <property type="match status" value="1"/>
</dbReference>
<dbReference type="Gene3D" id="3.40.50.11380">
    <property type="match status" value="1"/>
</dbReference>
<dbReference type="InterPro" id="IPR029489">
    <property type="entry name" value="OGT/SEC/SPY_C"/>
</dbReference>
<accession>A0A7R8WQQ7</accession>
<evidence type="ECO:0000313" key="5">
    <source>
        <dbReference type="EMBL" id="CAD7233336.1"/>
    </source>
</evidence>
<dbReference type="GO" id="GO:0097363">
    <property type="term" value="F:protein O-acetylglucosaminyltransferase activity"/>
    <property type="evidence" value="ECO:0007669"/>
    <property type="project" value="TreeGrafter"/>
</dbReference>
<evidence type="ECO:0000256" key="2">
    <source>
        <dbReference type="ARBA" id="ARBA00022679"/>
    </source>
</evidence>
<dbReference type="InterPro" id="IPR037919">
    <property type="entry name" value="OGT"/>
</dbReference>